<dbReference type="SUPFAM" id="SSF82171">
    <property type="entry name" value="DPP6 N-terminal domain-like"/>
    <property type="match status" value="1"/>
</dbReference>
<dbReference type="InterPro" id="IPR015943">
    <property type="entry name" value="WD40/YVTN_repeat-like_dom_sf"/>
</dbReference>
<dbReference type="PANTHER" id="PTHR22838">
    <property type="entry name" value="WD REPEAT PROTEIN 26-RELATED"/>
    <property type="match status" value="1"/>
</dbReference>
<organism evidence="3 4">
    <name type="scientific">Vanilla planifolia</name>
    <name type="common">Vanilla</name>
    <dbReference type="NCBI Taxonomy" id="51239"/>
    <lineage>
        <taxon>Eukaryota</taxon>
        <taxon>Viridiplantae</taxon>
        <taxon>Streptophyta</taxon>
        <taxon>Embryophyta</taxon>
        <taxon>Tracheophyta</taxon>
        <taxon>Spermatophyta</taxon>
        <taxon>Magnoliopsida</taxon>
        <taxon>Liliopsida</taxon>
        <taxon>Asparagales</taxon>
        <taxon>Orchidaceae</taxon>
        <taxon>Vanilloideae</taxon>
        <taxon>Vanilleae</taxon>
        <taxon>Vanilla</taxon>
    </lineage>
</organism>
<accession>A0A835PFL5</accession>
<dbReference type="PANTHER" id="PTHR22838:SF23">
    <property type="entry name" value="WD REPEAT-CONTAINING PROTEIN WDS HOMOLOG"/>
    <property type="match status" value="1"/>
</dbReference>
<evidence type="ECO:0000256" key="1">
    <source>
        <dbReference type="ARBA" id="ARBA00022574"/>
    </source>
</evidence>
<dbReference type="InterPro" id="IPR001680">
    <property type="entry name" value="WD40_rpt"/>
</dbReference>
<evidence type="ECO:0000256" key="2">
    <source>
        <dbReference type="ARBA" id="ARBA00022737"/>
    </source>
</evidence>
<gene>
    <name evidence="3" type="ORF">HPP92_025564</name>
</gene>
<dbReference type="OrthoDB" id="534666at2759"/>
<dbReference type="EMBL" id="JADCNL010000014">
    <property type="protein sequence ID" value="KAG0452900.1"/>
    <property type="molecule type" value="Genomic_DNA"/>
</dbReference>
<keyword evidence="4" id="KW-1185">Reference proteome</keyword>
<comment type="caution">
    <text evidence="3">The sequence shown here is derived from an EMBL/GenBank/DDBJ whole genome shotgun (WGS) entry which is preliminary data.</text>
</comment>
<proteinExistence type="predicted"/>
<dbReference type="Gene3D" id="2.130.10.10">
    <property type="entry name" value="YVTN repeat-like/Quinoprotein amine dehydrogenase"/>
    <property type="match status" value="1"/>
</dbReference>
<protein>
    <submittedName>
        <fullName evidence="3">Uncharacterized protein</fullName>
    </submittedName>
</protein>
<reference evidence="3 4" key="1">
    <citation type="journal article" date="2020" name="Nat. Food">
        <title>A phased Vanilla planifolia genome enables genetic improvement of flavour and production.</title>
        <authorList>
            <person name="Hasing T."/>
            <person name="Tang H."/>
            <person name="Brym M."/>
            <person name="Khazi F."/>
            <person name="Huang T."/>
            <person name="Chambers A.H."/>
        </authorList>
    </citation>
    <scope>NUCLEOTIDE SEQUENCE [LARGE SCALE GENOMIC DNA]</scope>
    <source>
        <tissue evidence="3">Leaf</tissue>
    </source>
</reference>
<evidence type="ECO:0000313" key="3">
    <source>
        <dbReference type="EMBL" id="KAG0452900.1"/>
    </source>
</evidence>
<name>A0A835PFL5_VANPL</name>
<evidence type="ECO:0000313" key="4">
    <source>
        <dbReference type="Proteomes" id="UP000636800"/>
    </source>
</evidence>
<keyword evidence="2" id="KW-0677">Repeat</keyword>
<keyword evidence="1" id="KW-0853">WD repeat</keyword>
<dbReference type="Proteomes" id="UP000636800">
    <property type="component" value="Unassembled WGS sequence"/>
</dbReference>
<dbReference type="AlphaFoldDB" id="A0A835PFL5"/>
<dbReference type="Pfam" id="PF00400">
    <property type="entry name" value="WD40"/>
    <property type="match status" value="1"/>
</dbReference>
<sequence length="130" mass="14570">MPKVSDLAMTPDGQYLISICSNREIWICEFPRGKRWLIHEDYSIASLSLSRDGKSFIVNLNSEEIHLWNVPENSNILGKFVGHKQKKYVIRSCFGGSNSMFIASGSEDSKILFSKSEPSIKGSTICHVVS</sequence>
<dbReference type="InterPro" id="IPR051350">
    <property type="entry name" value="WD_repeat-ST_regulator"/>
</dbReference>